<dbReference type="Proteomes" id="UP000482487">
    <property type="component" value="Unassembled WGS sequence"/>
</dbReference>
<organism evidence="3 4">
    <name type="scientific">Solidesulfovibrio aerotolerans</name>
    <dbReference type="NCBI Taxonomy" id="295255"/>
    <lineage>
        <taxon>Bacteria</taxon>
        <taxon>Pseudomonadati</taxon>
        <taxon>Thermodesulfobacteriota</taxon>
        <taxon>Desulfovibrionia</taxon>
        <taxon>Desulfovibrionales</taxon>
        <taxon>Desulfovibrionaceae</taxon>
        <taxon>Solidesulfovibrio</taxon>
    </lineage>
</organism>
<feature type="signal peptide" evidence="2">
    <location>
        <begin position="1"/>
        <end position="23"/>
    </location>
</feature>
<gene>
    <name evidence="3" type="ORF">GTA51_16770</name>
</gene>
<evidence type="ECO:0000313" key="4">
    <source>
        <dbReference type="Proteomes" id="UP000482487"/>
    </source>
</evidence>
<evidence type="ECO:0008006" key="5">
    <source>
        <dbReference type="Google" id="ProtNLM"/>
    </source>
</evidence>
<comment type="caution">
    <text evidence="3">The sequence shown here is derived from an EMBL/GenBank/DDBJ whole genome shotgun (WGS) entry which is preliminary data.</text>
</comment>
<dbReference type="RefSeq" id="WP_160963093.1">
    <property type="nucleotide sequence ID" value="NZ_WVUD01000042.1"/>
</dbReference>
<evidence type="ECO:0000313" key="3">
    <source>
        <dbReference type="EMBL" id="MYL84768.1"/>
    </source>
</evidence>
<protein>
    <recommendedName>
        <fullName evidence="5">Neuromedin U</fullName>
    </recommendedName>
</protein>
<dbReference type="EMBL" id="WVUD01000042">
    <property type="protein sequence ID" value="MYL84768.1"/>
    <property type="molecule type" value="Genomic_DNA"/>
</dbReference>
<feature type="chain" id="PRO_5028917728" description="Neuromedin U" evidence="2">
    <location>
        <begin position="24"/>
        <end position="324"/>
    </location>
</feature>
<dbReference type="OrthoDB" id="9809066at2"/>
<accession>A0A7C9MKL6</accession>
<evidence type="ECO:0000256" key="2">
    <source>
        <dbReference type="SAM" id="SignalP"/>
    </source>
</evidence>
<sequence length="324" mass="35744">MPTRCVAITTAALLVVFLQILPAAGEQETPDQKKAYLQKMAVESSNPVGELWLITNQFELNLEQSPHGQSATSSGTKRKTRTTSDKNAQLSALHPQSQALRQNFQEERPQFNYNLQPVLKFDLNSDWRFLTRPVIPLYNSPVPRGRTAVDHVFGLGDIELKGVLSPNARGPGFKWGVGPSAVLPTATDTRLGNGKWQLGGAMTALYTNDKLVVGMFPEHWWSVAGDPKRAAVSLTKIQYFFWYSVVPTWQVGLAPTATIDWLQPKAEDALTLPIGLGLSKTVLIGKIPVKFSVEADYAVIRPRNIPGDAWTIKFSIIPIIPALF</sequence>
<proteinExistence type="predicted"/>
<name>A0A7C9MKL6_9BACT</name>
<reference evidence="3 4" key="1">
    <citation type="submission" date="2020-01" db="EMBL/GenBank/DDBJ databases">
        <title>Genome sequence of Desulfovibrio aerotolerans DSM 16695(T).</title>
        <authorList>
            <person name="Karnachuk O."/>
            <person name="Avakyan M."/>
            <person name="Mardanov A."/>
            <person name="Kadnikov V."/>
            <person name="Ravin N."/>
        </authorList>
    </citation>
    <scope>NUCLEOTIDE SEQUENCE [LARGE SCALE GENOMIC DNA]</scope>
    <source>
        <strain evidence="3 4">DSM 16695</strain>
    </source>
</reference>
<keyword evidence="4" id="KW-1185">Reference proteome</keyword>
<dbReference type="AlphaFoldDB" id="A0A7C9MKL6"/>
<evidence type="ECO:0000256" key="1">
    <source>
        <dbReference type="SAM" id="MobiDB-lite"/>
    </source>
</evidence>
<keyword evidence="2" id="KW-0732">Signal</keyword>
<feature type="region of interest" description="Disordered" evidence="1">
    <location>
        <begin position="64"/>
        <end position="93"/>
    </location>
</feature>